<protein>
    <submittedName>
        <fullName evidence="1">Hemolysin-III related-domain-containing protein</fullName>
    </submittedName>
</protein>
<evidence type="ECO:0000313" key="2">
    <source>
        <dbReference type="Proteomes" id="UP000790377"/>
    </source>
</evidence>
<comment type="caution">
    <text evidence="1">The sequence shown here is derived from an EMBL/GenBank/DDBJ whole genome shotgun (WGS) entry which is preliminary data.</text>
</comment>
<proteinExistence type="predicted"/>
<gene>
    <name evidence="1" type="ORF">BJ138DRAFT_1146482</name>
</gene>
<sequence length="543" mass="61054">MSATGTQTYPRLRHRRRFSTNDAVQDVRLALCQRLPHSLEALDLSSASAKEALATLRVLVLSCLADIESRLAKAESPLSELGLAEAFRFKRDTSVEEARIWANIAMEMLHTIRNDVCSHLPELHLSDGSMETFVKSHLPELPDVPTLDTMRLRLPDMPDVRSHFPTLALSDITSFLDDVRSRFSDLDFHSHIPTLSARLQSLQTHLRSIELRNDLPSLSSNSRLSELFDSFMSSELIGELSDDVTEAEDMIERAARDVTRAVKQSFQGSRLITYMDLPQQWRNNQFVTGGYRFIPLDRWPLIIMSLFAIHNETLNIHTHLIPFILWLVNVVPGFNSSALLDGPEMAFISFALLCLFSSVLWHTMAGCAHPEGMELCARIDYVGIGWLISASVGTVVYYGFRCHPDIGNMFLLCCLLTGIAGNAFPFFKWFNDPVYRHWRILFFLSLAFTAVAPLAALAHLHSPAEMSTFISPVWPSIISYLIGLAFYATHIPERFLSNKYSHWLDWCGGGSHAIWHGFIVLAISQHRAAISSLRGGIECPAVI</sequence>
<dbReference type="Proteomes" id="UP000790377">
    <property type="component" value="Unassembled WGS sequence"/>
</dbReference>
<accession>A0ACB8AIQ4</accession>
<name>A0ACB8AIQ4_9AGAM</name>
<organism evidence="1 2">
    <name type="scientific">Hygrophoropsis aurantiaca</name>
    <dbReference type="NCBI Taxonomy" id="72124"/>
    <lineage>
        <taxon>Eukaryota</taxon>
        <taxon>Fungi</taxon>
        <taxon>Dikarya</taxon>
        <taxon>Basidiomycota</taxon>
        <taxon>Agaricomycotina</taxon>
        <taxon>Agaricomycetes</taxon>
        <taxon>Agaricomycetidae</taxon>
        <taxon>Boletales</taxon>
        <taxon>Coniophorineae</taxon>
        <taxon>Hygrophoropsidaceae</taxon>
        <taxon>Hygrophoropsis</taxon>
    </lineage>
</organism>
<dbReference type="EMBL" id="MU267634">
    <property type="protein sequence ID" value="KAH7913254.1"/>
    <property type="molecule type" value="Genomic_DNA"/>
</dbReference>
<reference evidence="1" key="1">
    <citation type="journal article" date="2021" name="New Phytol.">
        <title>Evolutionary innovations through gain and loss of genes in the ectomycorrhizal Boletales.</title>
        <authorList>
            <person name="Wu G."/>
            <person name="Miyauchi S."/>
            <person name="Morin E."/>
            <person name="Kuo A."/>
            <person name="Drula E."/>
            <person name="Varga T."/>
            <person name="Kohler A."/>
            <person name="Feng B."/>
            <person name="Cao Y."/>
            <person name="Lipzen A."/>
            <person name="Daum C."/>
            <person name="Hundley H."/>
            <person name="Pangilinan J."/>
            <person name="Johnson J."/>
            <person name="Barry K."/>
            <person name="LaButti K."/>
            <person name="Ng V."/>
            <person name="Ahrendt S."/>
            <person name="Min B."/>
            <person name="Choi I.G."/>
            <person name="Park H."/>
            <person name="Plett J.M."/>
            <person name="Magnuson J."/>
            <person name="Spatafora J.W."/>
            <person name="Nagy L.G."/>
            <person name="Henrissat B."/>
            <person name="Grigoriev I.V."/>
            <person name="Yang Z.L."/>
            <person name="Xu J."/>
            <person name="Martin F.M."/>
        </authorList>
    </citation>
    <scope>NUCLEOTIDE SEQUENCE</scope>
    <source>
        <strain evidence="1">ATCC 28755</strain>
    </source>
</reference>
<keyword evidence="2" id="KW-1185">Reference proteome</keyword>
<evidence type="ECO:0000313" key="1">
    <source>
        <dbReference type="EMBL" id="KAH7913254.1"/>
    </source>
</evidence>